<accession>A0A392T6X6</accession>
<evidence type="ECO:0000313" key="1">
    <source>
        <dbReference type="EMBL" id="MCI56274.1"/>
    </source>
</evidence>
<reference evidence="1 2" key="1">
    <citation type="journal article" date="2018" name="Front. Plant Sci.">
        <title>Red Clover (Trifolium pratense) and Zigzag Clover (T. medium) - A Picture of Genomic Similarities and Differences.</title>
        <authorList>
            <person name="Dluhosova J."/>
            <person name="Istvanek J."/>
            <person name="Nedelnik J."/>
            <person name="Repkova J."/>
        </authorList>
    </citation>
    <scope>NUCLEOTIDE SEQUENCE [LARGE SCALE GENOMIC DNA]</scope>
    <source>
        <strain evidence="2">cv. 10/8</strain>
        <tissue evidence="1">Leaf</tissue>
    </source>
</reference>
<sequence>MDPWKAPGPDGFPAGFYQKAWHIV</sequence>
<dbReference type="AlphaFoldDB" id="A0A392T6X6"/>
<name>A0A392T6X6_9FABA</name>
<keyword evidence="2" id="KW-1185">Reference proteome</keyword>
<protein>
    <submittedName>
        <fullName evidence="1">Uncharacterized protein</fullName>
    </submittedName>
</protein>
<dbReference type="Proteomes" id="UP000265520">
    <property type="component" value="Unassembled WGS sequence"/>
</dbReference>
<dbReference type="EMBL" id="LXQA010509804">
    <property type="protein sequence ID" value="MCI56274.1"/>
    <property type="molecule type" value="Genomic_DNA"/>
</dbReference>
<organism evidence="1 2">
    <name type="scientific">Trifolium medium</name>
    <dbReference type="NCBI Taxonomy" id="97028"/>
    <lineage>
        <taxon>Eukaryota</taxon>
        <taxon>Viridiplantae</taxon>
        <taxon>Streptophyta</taxon>
        <taxon>Embryophyta</taxon>
        <taxon>Tracheophyta</taxon>
        <taxon>Spermatophyta</taxon>
        <taxon>Magnoliopsida</taxon>
        <taxon>eudicotyledons</taxon>
        <taxon>Gunneridae</taxon>
        <taxon>Pentapetalae</taxon>
        <taxon>rosids</taxon>
        <taxon>fabids</taxon>
        <taxon>Fabales</taxon>
        <taxon>Fabaceae</taxon>
        <taxon>Papilionoideae</taxon>
        <taxon>50 kb inversion clade</taxon>
        <taxon>NPAAA clade</taxon>
        <taxon>Hologalegina</taxon>
        <taxon>IRL clade</taxon>
        <taxon>Trifolieae</taxon>
        <taxon>Trifolium</taxon>
    </lineage>
</organism>
<comment type="caution">
    <text evidence="1">The sequence shown here is derived from an EMBL/GenBank/DDBJ whole genome shotgun (WGS) entry which is preliminary data.</text>
</comment>
<feature type="non-terminal residue" evidence="1">
    <location>
        <position position="24"/>
    </location>
</feature>
<evidence type="ECO:0000313" key="2">
    <source>
        <dbReference type="Proteomes" id="UP000265520"/>
    </source>
</evidence>
<proteinExistence type="predicted"/>